<dbReference type="EMBL" id="JACJIG010000002">
    <property type="protein sequence ID" value="MBA8917969.1"/>
    <property type="molecule type" value="Genomic_DNA"/>
</dbReference>
<proteinExistence type="predicted"/>
<comment type="caution">
    <text evidence="1">The sequence shown here is derived from an EMBL/GenBank/DDBJ whole genome shotgun (WGS) entry which is preliminary data.</text>
</comment>
<organism evidence="1 2">
    <name type="scientific">Bacillus aerius</name>
    <dbReference type="NCBI Taxonomy" id="293388"/>
    <lineage>
        <taxon>Bacteria</taxon>
        <taxon>Bacillati</taxon>
        <taxon>Bacillota</taxon>
        <taxon>Bacilli</taxon>
        <taxon>Bacillales</taxon>
        <taxon>Bacillaceae</taxon>
        <taxon>Bacillus</taxon>
    </lineage>
</organism>
<evidence type="ECO:0000313" key="1">
    <source>
        <dbReference type="EMBL" id="MBA8917969.1"/>
    </source>
</evidence>
<gene>
    <name evidence="1" type="ORF">HNP39_001690</name>
</gene>
<keyword evidence="2" id="KW-1185">Reference proteome</keyword>
<reference evidence="1 2" key="1">
    <citation type="submission" date="2020-08" db="EMBL/GenBank/DDBJ databases">
        <title>Functional genomics of gut bacteria from endangered species of beetles.</title>
        <authorList>
            <person name="Carlos-Shanley C."/>
        </authorList>
    </citation>
    <scope>NUCLEOTIDE SEQUENCE [LARGE SCALE GENOMIC DNA]</scope>
    <source>
        <strain evidence="1 2">S00152</strain>
    </source>
</reference>
<dbReference type="RefSeq" id="WP_182489103.1">
    <property type="nucleotide sequence ID" value="NZ_JACJIG010000002.1"/>
</dbReference>
<protein>
    <submittedName>
        <fullName evidence="1">Uncharacterized protein</fullName>
    </submittedName>
</protein>
<dbReference type="Proteomes" id="UP000517315">
    <property type="component" value="Unassembled WGS sequence"/>
</dbReference>
<name>A0ABR6B1I7_9BACI</name>
<evidence type="ECO:0000313" key="2">
    <source>
        <dbReference type="Proteomes" id="UP000517315"/>
    </source>
</evidence>
<sequence>MKVKIIEGPKVDERLNDCYHYLIKWWRRELKRDSNLHEGISQGVTNKRAEDGQHD</sequence>
<accession>A0ABR6B1I7</accession>